<gene>
    <name evidence="6" type="ORF">HEQ75_19255</name>
</gene>
<dbReference type="PANTHER" id="PTHR30085">
    <property type="entry name" value="AMINO ACID ABC TRANSPORTER PERMEASE"/>
    <property type="match status" value="1"/>
</dbReference>
<feature type="domain" description="Solute-binding protein family 3/N-terminal" evidence="5">
    <location>
        <begin position="38"/>
        <end position="267"/>
    </location>
</feature>
<evidence type="ECO:0000256" key="4">
    <source>
        <dbReference type="SAM" id="SignalP"/>
    </source>
</evidence>
<dbReference type="SMART" id="SM00062">
    <property type="entry name" value="PBPb"/>
    <property type="match status" value="1"/>
</dbReference>
<evidence type="ECO:0000313" key="6">
    <source>
        <dbReference type="EMBL" id="NKC33012.1"/>
    </source>
</evidence>
<dbReference type="Pfam" id="PF00497">
    <property type="entry name" value="SBP_bac_3"/>
    <property type="match status" value="1"/>
</dbReference>
<sequence length="343" mass="37551">MSWARGLAAAAFAACATFFQPTPAEAGPTLDAIRARGLLVCGIHTGVAGFALPDSRGEWQGMDVDLCRGVAVAIFNDASKVRFVPLSSSTRFTALGSGEVDVLFRTSTQTMLRDTTLGLRHAVTYFYDGHGFMVRANLGVSKVAEMRGATICLIQGTTNEQVTADYFRSINVPFSPVLYERTDQASAALQAGRCDAFGTDASQLAGVRSSMPRPADWTILDERFSKEPYGAYIRRGDDEWFDLVRWYTYAVIEAEEQGVTRANAETMRRTSVNPNTRRLLGVTPELGQSLKLDPAWAYNVVRALGNYGEIYDRHFGPSTPVNLPRGPNRLWTGGGLIYALPLR</sequence>
<keyword evidence="2" id="KW-0813">Transport</keyword>
<name>A0ABX1EB28_9PROT</name>
<dbReference type="InterPro" id="IPR051455">
    <property type="entry name" value="Bact_solute-bind_prot3"/>
</dbReference>
<dbReference type="InterPro" id="IPR001638">
    <property type="entry name" value="Solute-binding_3/MltF_N"/>
</dbReference>
<accession>A0ABX1EB28</accession>
<dbReference type="Gene3D" id="3.40.190.10">
    <property type="entry name" value="Periplasmic binding protein-like II"/>
    <property type="match status" value="2"/>
</dbReference>
<evidence type="ECO:0000256" key="3">
    <source>
        <dbReference type="ARBA" id="ARBA00022729"/>
    </source>
</evidence>
<protein>
    <submittedName>
        <fullName evidence="6">Amino acid ABC transporter substrate-binding protein</fullName>
    </submittedName>
</protein>
<evidence type="ECO:0000256" key="1">
    <source>
        <dbReference type="ARBA" id="ARBA00010333"/>
    </source>
</evidence>
<dbReference type="PANTHER" id="PTHR30085:SF7">
    <property type="entry name" value="AMINO-ACID ABC TRANSPORTER-BINDING PROTEIN YHDW-RELATED"/>
    <property type="match status" value="1"/>
</dbReference>
<evidence type="ECO:0000259" key="5">
    <source>
        <dbReference type="SMART" id="SM00062"/>
    </source>
</evidence>
<dbReference type="RefSeq" id="WP_168033735.1">
    <property type="nucleotide sequence ID" value="NZ_JAAVNE010000036.1"/>
</dbReference>
<feature type="signal peptide" evidence="4">
    <location>
        <begin position="1"/>
        <end position="26"/>
    </location>
</feature>
<feature type="chain" id="PRO_5045146149" evidence="4">
    <location>
        <begin position="27"/>
        <end position="343"/>
    </location>
</feature>
<dbReference type="EMBL" id="JAAVNE010000036">
    <property type="protein sequence ID" value="NKC33012.1"/>
    <property type="molecule type" value="Genomic_DNA"/>
</dbReference>
<evidence type="ECO:0000313" key="7">
    <source>
        <dbReference type="Proteomes" id="UP000787635"/>
    </source>
</evidence>
<keyword evidence="3 4" id="KW-0732">Signal</keyword>
<comment type="caution">
    <text evidence="6">The sequence shown here is derived from an EMBL/GenBank/DDBJ whole genome shotgun (WGS) entry which is preliminary data.</text>
</comment>
<keyword evidence="7" id="KW-1185">Reference proteome</keyword>
<dbReference type="Proteomes" id="UP000787635">
    <property type="component" value="Unassembled WGS sequence"/>
</dbReference>
<evidence type="ECO:0000256" key="2">
    <source>
        <dbReference type="ARBA" id="ARBA00022448"/>
    </source>
</evidence>
<reference evidence="6 7" key="1">
    <citation type="submission" date="2020-03" db="EMBL/GenBank/DDBJ databases">
        <title>Roseomonas selenitidurans sp. nov. isolated from urban soil.</title>
        <authorList>
            <person name="Liu H."/>
        </authorList>
    </citation>
    <scope>NUCLEOTIDE SEQUENCE [LARGE SCALE GENOMIC DNA]</scope>
    <source>
        <strain evidence="6 7">BU-1</strain>
    </source>
</reference>
<comment type="similarity">
    <text evidence="1">Belongs to the bacterial solute-binding protein 3 family.</text>
</comment>
<dbReference type="CDD" id="cd13692">
    <property type="entry name" value="PBP2_BztA"/>
    <property type="match status" value="1"/>
</dbReference>
<dbReference type="SUPFAM" id="SSF53850">
    <property type="entry name" value="Periplasmic binding protein-like II"/>
    <property type="match status" value="1"/>
</dbReference>
<proteinExistence type="inferred from homology"/>
<organism evidence="6 7">
    <name type="scientific">Falsiroseomonas selenitidurans</name>
    <dbReference type="NCBI Taxonomy" id="2716335"/>
    <lineage>
        <taxon>Bacteria</taxon>
        <taxon>Pseudomonadati</taxon>
        <taxon>Pseudomonadota</taxon>
        <taxon>Alphaproteobacteria</taxon>
        <taxon>Acetobacterales</taxon>
        <taxon>Roseomonadaceae</taxon>
        <taxon>Falsiroseomonas</taxon>
    </lineage>
</organism>